<evidence type="ECO:0000313" key="3">
    <source>
        <dbReference type="EMBL" id="KPP76505.1"/>
    </source>
</evidence>
<dbReference type="GO" id="GO:0045121">
    <property type="term" value="C:membrane raft"/>
    <property type="evidence" value="ECO:0007669"/>
    <property type="project" value="InterPro"/>
</dbReference>
<feature type="region of interest" description="Disordered" evidence="1">
    <location>
        <begin position="132"/>
        <end position="345"/>
    </location>
</feature>
<evidence type="ECO:0000313" key="4">
    <source>
        <dbReference type="Proteomes" id="UP000034805"/>
    </source>
</evidence>
<gene>
    <name evidence="3" type="ORF">Z043_104148</name>
</gene>
<sequence length="468" mass="49399">MAPIPNALWDAEVMGAGAQAGGHLVFVGTLTALSAFLLLLALLLLCASCQGQKKTTGHTGDHDNLMNGMSEKEAFTQSVESAATDLVASSSQNGPLTSGTGSLKVSLPINIPYADDEARPVILVLSSAVLTDDTLDNSPQPSEDMLSSQSELRSSKCPQDRQLPSIPPTGTQEGSAADPQAASGDGTYEVVKESASRDVSVEDSLYETVKELKDPERRELPNGTSAPVLGGEPCPPVLNGGLSPGSRARAPLSEGAEYASVDLNKKSRYSADLESRRSAPPPADEPEESEEERPPPIPDKVLDENENQQPAQGSAEGLQNGEVNHLPPSTSINGDPQLSEKEVGIPPVPHFHELSALYSSIAKPSVVQKENDYSSIGEIKSEISQSLSESGSGDLYATVKDINWHPEPGGLPEHQEDSPEPADPGYETIKIAASGDKDAGTGKEALAQREPDYESVGDLELNREISRL</sequence>
<proteinExistence type="predicted"/>
<feature type="compositionally biased region" description="Basic and acidic residues" evidence="1">
    <location>
        <begin position="435"/>
        <end position="452"/>
    </location>
</feature>
<name>A0A0N8K219_SCLFO</name>
<feature type="compositionally biased region" description="Basic and acidic residues" evidence="1">
    <location>
        <begin position="190"/>
        <end position="200"/>
    </location>
</feature>
<feature type="compositionally biased region" description="Polar residues" evidence="1">
    <location>
        <begin position="136"/>
        <end position="152"/>
    </location>
</feature>
<feature type="compositionally biased region" description="Basic and acidic residues" evidence="1">
    <location>
        <begin position="263"/>
        <end position="277"/>
    </location>
</feature>
<feature type="region of interest" description="Disordered" evidence="1">
    <location>
        <begin position="401"/>
        <end position="468"/>
    </location>
</feature>
<dbReference type="PANTHER" id="PTHR16322">
    <property type="entry name" value="PHOSPHOPROTEIN ASSOCIATED WITH GLYCOSPHINGOLIPID-ENRICHED MICRODOMAINS 1"/>
    <property type="match status" value="1"/>
</dbReference>
<keyword evidence="2" id="KW-0812">Transmembrane</keyword>
<dbReference type="GO" id="GO:0005886">
    <property type="term" value="C:plasma membrane"/>
    <property type="evidence" value="ECO:0007669"/>
    <property type="project" value="InterPro"/>
</dbReference>
<comment type="caution">
    <text evidence="3">The sequence shown here is derived from an EMBL/GenBank/DDBJ whole genome shotgun (WGS) entry which is preliminary data.</text>
</comment>
<dbReference type="InterPro" id="IPR032748">
    <property type="entry name" value="PAG"/>
</dbReference>
<feature type="compositionally biased region" description="Polar residues" evidence="1">
    <location>
        <begin position="327"/>
        <end position="336"/>
    </location>
</feature>
<dbReference type="Proteomes" id="UP000034805">
    <property type="component" value="Unassembled WGS sequence"/>
</dbReference>
<evidence type="ECO:0000256" key="1">
    <source>
        <dbReference type="SAM" id="MobiDB-lite"/>
    </source>
</evidence>
<reference evidence="3 4" key="1">
    <citation type="submission" date="2015-08" db="EMBL/GenBank/DDBJ databases">
        <title>The genome of the Asian arowana (Scleropages formosus).</title>
        <authorList>
            <person name="Tan M.H."/>
            <person name="Gan H.M."/>
            <person name="Croft L.J."/>
            <person name="Austin C.M."/>
        </authorList>
    </citation>
    <scope>NUCLEOTIDE SEQUENCE [LARGE SCALE GENOMIC DNA]</scope>
    <source>
        <strain evidence="3">Aro1</strain>
    </source>
</reference>
<dbReference type="GO" id="GO:0035556">
    <property type="term" value="P:intracellular signal transduction"/>
    <property type="evidence" value="ECO:0007669"/>
    <property type="project" value="InterPro"/>
</dbReference>
<dbReference type="EMBL" id="JARO02001095">
    <property type="protein sequence ID" value="KPP76505.1"/>
    <property type="molecule type" value="Genomic_DNA"/>
</dbReference>
<dbReference type="STRING" id="113540.ENSSFOP00015006861"/>
<dbReference type="Pfam" id="PF15347">
    <property type="entry name" value="PAG"/>
    <property type="match status" value="2"/>
</dbReference>
<keyword evidence="2" id="KW-0472">Membrane</keyword>
<feature type="compositionally biased region" description="Basic and acidic residues" evidence="1">
    <location>
        <begin position="208"/>
        <end position="220"/>
    </location>
</feature>
<evidence type="ECO:0000256" key="2">
    <source>
        <dbReference type="SAM" id="Phobius"/>
    </source>
</evidence>
<protein>
    <submittedName>
        <fullName evidence="3">Phosphoprotein associated with glycosphingolipid-enriched microdomains 1-like</fullName>
    </submittedName>
</protein>
<dbReference type="AlphaFoldDB" id="A0A0N8K219"/>
<organism evidence="3 4">
    <name type="scientific">Scleropages formosus</name>
    <name type="common">Asian bonytongue</name>
    <name type="synonym">Osteoglossum formosum</name>
    <dbReference type="NCBI Taxonomy" id="113540"/>
    <lineage>
        <taxon>Eukaryota</taxon>
        <taxon>Metazoa</taxon>
        <taxon>Chordata</taxon>
        <taxon>Craniata</taxon>
        <taxon>Vertebrata</taxon>
        <taxon>Euteleostomi</taxon>
        <taxon>Actinopterygii</taxon>
        <taxon>Neopterygii</taxon>
        <taxon>Teleostei</taxon>
        <taxon>Osteoglossocephala</taxon>
        <taxon>Osteoglossomorpha</taxon>
        <taxon>Osteoglossiformes</taxon>
        <taxon>Osteoglossidae</taxon>
        <taxon>Scleropages</taxon>
    </lineage>
</organism>
<dbReference type="PANTHER" id="PTHR16322:SF0">
    <property type="entry name" value="PHOSPHOPROTEIN ASSOCIATED WITH GLYCOSPHINGOLIPID-ENRICHED MICRODOMAINS 1"/>
    <property type="match status" value="1"/>
</dbReference>
<keyword evidence="2" id="KW-1133">Transmembrane helix</keyword>
<accession>A0A0N8K219</accession>
<dbReference type="GO" id="GO:0050868">
    <property type="term" value="P:negative regulation of T cell activation"/>
    <property type="evidence" value="ECO:0007669"/>
    <property type="project" value="InterPro"/>
</dbReference>
<feature type="transmembrane region" description="Helical" evidence="2">
    <location>
        <begin position="20"/>
        <end position="45"/>
    </location>
</feature>